<sequence>MLEPGESASLLIPPSWSGQLWARTLYFYSLTGRFNCLTGDYGTGSEECASSQTVSPVTDTIILERGQRLLQVMMMRCIPVRLNGELAHWNVSFWYMTISGTHAPWSSPRFLSSSTHLNPDDTSAFFTLTANYGAPGAGYLS</sequence>
<reference evidence="1" key="1">
    <citation type="submission" date="2022-12" db="EMBL/GenBank/DDBJ databases">
        <title>Draft genome assemblies for two species of Escallonia (Escalloniales).</title>
        <authorList>
            <person name="Chanderbali A."/>
            <person name="Dervinis C."/>
            <person name="Anghel I."/>
            <person name="Soltis D."/>
            <person name="Soltis P."/>
            <person name="Zapata F."/>
        </authorList>
    </citation>
    <scope>NUCLEOTIDE SEQUENCE</scope>
    <source>
        <strain evidence="1">UCBG92.1500</strain>
        <tissue evidence="1">Leaf</tissue>
    </source>
</reference>
<dbReference type="Pfam" id="PF00314">
    <property type="entry name" value="Thaumatin"/>
    <property type="match status" value="1"/>
</dbReference>
<accession>A0AA88UAT0</accession>
<organism evidence="1 2">
    <name type="scientific">Escallonia rubra</name>
    <dbReference type="NCBI Taxonomy" id="112253"/>
    <lineage>
        <taxon>Eukaryota</taxon>
        <taxon>Viridiplantae</taxon>
        <taxon>Streptophyta</taxon>
        <taxon>Embryophyta</taxon>
        <taxon>Tracheophyta</taxon>
        <taxon>Spermatophyta</taxon>
        <taxon>Magnoliopsida</taxon>
        <taxon>eudicotyledons</taxon>
        <taxon>Gunneridae</taxon>
        <taxon>Pentapetalae</taxon>
        <taxon>asterids</taxon>
        <taxon>campanulids</taxon>
        <taxon>Escalloniales</taxon>
        <taxon>Escalloniaceae</taxon>
        <taxon>Escallonia</taxon>
    </lineage>
</organism>
<dbReference type="InterPro" id="IPR001938">
    <property type="entry name" value="Thaumatin"/>
</dbReference>
<dbReference type="InterPro" id="IPR037176">
    <property type="entry name" value="Osmotin/thaumatin-like_sf"/>
</dbReference>
<dbReference type="Gene3D" id="2.60.110.10">
    <property type="entry name" value="Thaumatin"/>
    <property type="match status" value="1"/>
</dbReference>
<dbReference type="EMBL" id="JAVXUO010001960">
    <property type="protein sequence ID" value="KAK2977699.1"/>
    <property type="molecule type" value="Genomic_DNA"/>
</dbReference>
<keyword evidence="2" id="KW-1185">Reference proteome</keyword>
<dbReference type="Proteomes" id="UP001187471">
    <property type="component" value="Unassembled WGS sequence"/>
</dbReference>
<comment type="caution">
    <text evidence="1">The sequence shown here is derived from an EMBL/GenBank/DDBJ whole genome shotgun (WGS) entry which is preliminary data.</text>
</comment>
<evidence type="ECO:0000313" key="1">
    <source>
        <dbReference type="EMBL" id="KAK2977699.1"/>
    </source>
</evidence>
<dbReference type="SUPFAM" id="SSF49870">
    <property type="entry name" value="Osmotin, thaumatin-like protein"/>
    <property type="match status" value="1"/>
</dbReference>
<proteinExistence type="predicted"/>
<dbReference type="AlphaFoldDB" id="A0AA88UAT0"/>
<name>A0AA88UAT0_9ASTE</name>
<protein>
    <submittedName>
        <fullName evidence="1">Uncharacterized protein</fullName>
    </submittedName>
</protein>
<evidence type="ECO:0000313" key="2">
    <source>
        <dbReference type="Proteomes" id="UP001187471"/>
    </source>
</evidence>
<gene>
    <name evidence="1" type="ORF">RJ640_026839</name>
</gene>